<gene>
    <name evidence="4" type="ORF">ERYAMS2_01343</name>
    <name evidence="3" type="ORF">ERYAMS_01049</name>
</gene>
<feature type="transmembrane region" description="Helical" evidence="1">
    <location>
        <begin position="76"/>
        <end position="96"/>
    </location>
</feature>
<dbReference type="SUPFAM" id="SSF56219">
    <property type="entry name" value="DNase I-like"/>
    <property type="match status" value="1"/>
</dbReference>
<sequence>MKCRWKSIVFVVIVAFYMLITITHCFFSRTNFNKILSAKVIFAHFYSFTVLFGCVIGLVLVVALALTVYKHGYKNLYFFLLSLALITSVILIVFGVNPTKNIDTHEGNTIKIVEWNVENELESKSIYKIFGEFDADIVVFPELEGYYKGDPANNRLKELFKSINIDYDKYEVFTSIPTSGNIAPVTIVIKKSFSKYIDTNQSLMTQFGTIYLKSIDKDMPDIIGLHTAPPLLGLMSNWNRDLNVISSNIVESNPKAIILGDFNATLRHGALNSITTHEDVLDYLSRFRRGTWHSNFPIWMSTSIDHILIPKDTYRVKKVDVLKLRESDHRAIFVEISK</sequence>
<evidence type="ECO:0000256" key="1">
    <source>
        <dbReference type="SAM" id="Phobius"/>
    </source>
</evidence>
<dbReference type="GO" id="GO:0004519">
    <property type="term" value="F:endonuclease activity"/>
    <property type="evidence" value="ECO:0007669"/>
    <property type="project" value="UniProtKB-KW"/>
</dbReference>
<dbReference type="Proteomes" id="UP001154111">
    <property type="component" value="Chromosome"/>
</dbReference>
<dbReference type="InterPro" id="IPR005135">
    <property type="entry name" value="Endo/exonuclease/phosphatase"/>
</dbReference>
<evidence type="ECO:0000313" key="3">
    <source>
        <dbReference type="EMBL" id="CAH2762692.1"/>
    </source>
</evidence>
<dbReference type="Pfam" id="PF03372">
    <property type="entry name" value="Exo_endo_phos"/>
    <property type="match status" value="1"/>
</dbReference>
<reference evidence="4" key="1">
    <citation type="submission" date="2022-04" db="EMBL/GenBank/DDBJ databases">
        <authorList>
            <person name="Forde T."/>
        </authorList>
    </citation>
    <scope>NUCLEOTIDE SEQUENCE</scope>
    <source>
        <strain evidence="4">A18Y016a</strain>
        <strain evidence="3">A18Y020d</strain>
    </source>
</reference>
<dbReference type="EMBL" id="OW659477">
    <property type="protein sequence ID" value="CAH2762717.1"/>
    <property type="molecule type" value="Genomic_DNA"/>
</dbReference>
<accession>A0AAU9VIR0</accession>
<keyword evidence="1" id="KW-1133">Transmembrane helix</keyword>
<dbReference type="Proteomes" id="UP001154095">
    <property type="component" value="Chromosome"/>
</dbReference>
<feature type="domain" description="Endonuclease/exonuclease/phosphatase" evidence="2">
    <location>
        <begin position="115"/>
        <end position="329"/>
    </location>
</feature>
<dbReference type="AlphaFoldDB" id="A0AAU9VIR0"/>
<keyword evidence="4" id="KW-0378">Hydrolase</keyword>
<feature type="transmembrane region" description="Helical" evidence="1">
    <location>
        <begin position="41"/>
        <end position="69"/>
    </location>
</feature>
<evidence type="ECO:0000313" key="6">
    <source>
        <dbReference type="Proteomes" id="UP001154111"/>
    </source>
</evidence>
<organism evidence="4 6">
    <name type="scientific">Erysipelothrix amsterdamensis</name>
    <dbReference type="NCBI Taxonomy" id="2929157"/>
    <lineage>
        <taxon>Bacteria</taxon>
        <taxon>Bacillati</taxon>
        <taxon>Bacillota</taxon>
        <taxon>Erysipelotrichia</taxon>
        <taxon>Erysipelotrichales</taxon>
        <taxon>Erysipelotrichaceae</taxon>
        <taxon>Erysipelothrix</taxon>
    </lineage>
</organism>
<name>A0AAU9VIR0_9FIRM</name>
<keyword evidence="1" id="KW-0472">Membrane</keyword>
<dbReference type="EMBL" id="OW659496">
    <property type="protein sequence ID" value="CAH2762692.1"/>
    <property type="molecule type" value="Genomic_DNA"/>
</dbReference>
<dbReference type="Gene3D" id="3.60.10.10">
    <property type="entry name" value="Endonuclease/exonuclease/phosphatase"/>
    <property type="match status" value="1"/>
</dbReference>
<keyword evidence="1" id="KW-0812">Transmembrane</keyword>
<keyword evidence="4" id="KW-0540">Nuclease</keyword>
<feature type="transmembrane region" description="Helical" evidence="1">
    <location>
        <begin position="7"/>
        <end position="29"/>
    </location>
</feature>
<dbReference type="InterPro" id="IPR036691">
    <property type="entry name" value="Endo/exonu/phosph_ase_sf"/>
</dbReference>
<evidence type="ECO:0000313" key="4">
    <source>
        <dbReference type="EMBL" id="CAH2762717.1"/>
    </source>
</evidence>
<proteinExistence type="predicted"/>
<protein>
    <submittedName>
        <fullName evidence="4">Endonuclease/exonuclease/phosphatase family protein</fullName>
    </submittedName>
</protein>
<keyword evidence="5" id="KW-1185">Reference proteome</keyword>
<dbReference type="RefSeq" id="WP_254007455.1">
    <property type="nucleotide sequence ID" value="NZ_OW659477.1"/>
</dbReference>
<keyword evidence="4" id="KW-0255">Endonuclease</keyword>
<evidence type="ECO:0000259" key="2">
    <source>
        <dbReference type="Pfam" id="PF03372"/>
    </source>
</evidence>
<evidence type="ECO:0000313" key="5">
    <source>
        <dbReference type="Proteomes" id="UP001154095"/>
    </source>
</evidence>